<dbReference type="EC" id="3.4.19.12" evidence="2"/>
<dbReference type="GO" id="GO:0006508">
    <property type="term" value="P:proteolysis"/>
    <property type="evidence" value="ECO:0007669"/>
    <property type="project" value="UniProtKB-KW"/>
</dbReference>
<comment type="catalytic activity">
    <reaction evidence="1 2">
        <text>Thiol-dependent hydrolysis of ester, thioester, amide, peptide and isopeptide bonds formed by the C-terminal Gly of ubiquitin (a 76-residue protein attached to proteins as an intracellular targeting signal).</text>
        <dbReference type="EC" id="3.4.19.12"/>
    </reaction>
</comment>
<protein>
    <recommendedName>
        <fullName evidence="2">Ubiquitin carboxyl-terminal hydrolase</fullName>
        <ecNumber evidence="2">3.4.19.12</ecNumber>
    </recommendedName>
</protein>
<dbReference type="InterPro" id="IPR028889">
    <property type="entry name" value="USP"/>
</dbReference>
<dbReference type="PROSITE" id="PS00973">
    <property type="entry name" value="USP_2"/>
    <property type="match status" value="1"/>
</dbReference>
<feature type="region of interest" description="Disordered" evidence="3">
    <location>
        <begin position="202"/>
        <end position="238"/>
    </location>
</feature>
<keyword evidence="2" id="KW-0378">Hydrolase</keyword>
<dbReference type="AlphaFoldDB" id="A0A815GSS5"/>
<comment type="similarity">
    <text evidence="2">Belongs to the peptidase C19 family.</text>
</comment>
<proteinExistence type="inferred from homology"/>
<accession>A0A815GSS5</accession>
<dbReference type="Gene3D" id="3.90.70.10">
    <property type="entry name" value="Cysteine proteinases"/>
    <property type="match status" value="1"/>
</dbReference>
<feature type="region of interest" description="Disordered" evidence="3">
    <location>
        <begin position="1"/>
        <end position="37"/>
    </location>
</feature>
<feature type="domain" description="USP" evidence="4">
    <location>
        <begin position="298"/>
        <end position="596"/>
    </location>
</feature>
<reference evidence="5" key="1">
    <citation type="submission" date="2021-02" db="EMBL/GenBank/DDBJ databases">
        <authorList>
            <person name="Nowell W R."/>
        </authorList>
    </citation>
    <scope>NUCLEOTIDE SEQUENCE</scope>
</reference>
<dbReference type="SUPFAM" id="SSF54001">
    <property type="entry name" value="Cysteine proteinases"/>
    <property type="match status" value="1"/>
</dbReference>
<dbReference type="PANTHER" id="PTHR21646">
    <property type="entry name" value="UBIQUITIN CARBOXYL-TERMINAL HYDROLASE"/>
    <property type="match status" value="1"/>
</dbReference>
<evidence type="ECO:0000313" key="6">
    <source>
        <dbReference type="Proteomes" id="UP000663860"/>
    </source>
</evidence>
<feature type="region of interest" description="Disordered" evidence="3">
    <location>
        <begin position="252"/>
        <end position="292"/>
    </location>
</feature>
<dbReference type="Pfam" id="PF00443">
    <property type="entry name" value="UCH"/>
    <property type="match status" value="1"/>
</dbReference>
<evidence type="ECO:0000313" key="5">
    <source>
        <dbReference type="EMBL" id="CAF1342305.1"/>
    </source>
</evidence>
<dbReference type="EMBL" id="CAJNOE010000831">
    <property type="protein sequence ID" value="CAF1342305.1"/>
    <property type="molecule type" value="Genomic_DNA"/>
</dbReference>
<comment type="caution">
    <text evidence="5">The sequence shown here is derived from an EMBL/GenBank/DDBJ whole genome shotgun (WGS) entry which is preliminary data.</text>
</comment>
<dbReference type="Proteomes" id="UP000663860">
    <property type="component" value="Unassembled WGS sequence"/>
</dbReference>
<dbReference type="InterPro" id="IPR050185">
    <property type="entry name" value="Ub_carboxyl-term_hydrolase"/>
</dbReference>
<evidence type="ECO:0000256" key="2">
    <source>
        <dbReference type="RuleBase" id="RU366025"/>
    </source>
</evidence>
<evidence type="ECO:0000256" key="1">
    <source>
        <dbReference type="ARBA" id="ARBA00000707"/>
    </source>
</evidence>
<organism evidence="5 6">
    <name type="scientific">Adineta steineri</name>
    <dbReference type="NCBI Taxonomy" id="433720"/>
    <lineage>
        <taxon>Eukaryota</taxon>
        <taxon>Metazoa</taxon>
        <taxon>Spiralia</taxon>
        <taxon>Gnathifera</taxon>
        <taxon>Rotifera</taxon>
        <taxon>Eurotatoria</taxon>
        <taxon>Bdelloidea</taxon>
        <taxon>Adinetida</taxon>
        <taxon>Adinetidae</taxon>
        <taxon>Adineta</taxon>
    </lineage>
</organism>
<keyword evidence="2" id="KW-0833">Ubl conjugation pathway</keyword>
<keyword evidence="2" id="KW-0788">Thiol protease</keyword>
<feature type="compositionally biased region" description="Polar residues" evidence="3">
    <location>
        <begin position="19"/>
        <end position="34"/>
    </location>
</feature>
<dbReference type="PROSITE" id="PS00972">
    <property type="entry name" value="USP_1"/>
    <property type="match status" value="1"/>
</dbReference>
<dbReference type="GO" id="GO:0004843">
    <property type="term" value="F:cysteine-type deubiquitinase activity"/>
    <property type="evidence" value="ECO:0007669"/>
    <property type="project" value="UniProtKB-UniRule"/>
</dbReference>
<feature type="compositionally biased region" description="Polar residues" evidence="3">
    <location>
        <begin position="1"/>
        <end position="12"/>
    </location>
</feature>
<dbReference type="CDD" id="cd02257">
    <property type="entry name" value="Peptidase_C19"/>
    <property type="match status" value="1"/>
</dbReference>
<name>A0A815GSS5_9BILA</name>
<feature type="compositionally biased region" description="Basic and acidic residues" evidence="3">
    <location>
        <begin position="254"/>
        <end position="281"/>
    </location>
</feature>
<dbReference type="InterPro" id="IPR001394">
    <property type="entry name" value="Peptidase_C19_UCH"/>
</dbReference>
<dbReference type="InterPro" id="IPR038765">
    <property type="entry name" value="Papain-like_cys_pep_sf"/>
</dbReference>
<dbReference type="GO" id="GO:0016579">
    <property type="term" value="P:protein deubiquitination"/>
    <property type="evidence" value="ECO:0007669"/>
    <property type="project" value="InterPro"/>
</dbReference>
<evidence type="ECO:0000256" key="3">
    <source>
        <dbReference type="SAM" id="MobiDB-lite"/>
    </source>
</evidence>
<gene>
    <name evidence="5" type="ORF">IZO911_LOCUS36299</name>
</gene>
<dbReference type="PROSITE" id="PS50235">
    <property type="entry name" value="USP_3"/>
    <property type="match status" value="1"/>
</dbReference>
<evidence type="ECO:0000259" key="4">
    <source>
        <dbReference type="PROSITE" id="PS50235"/>
    </source>
</evidence>
<dbReference type="InterPro" id="IPR018200">
    <property type="entry name" value="USP_CS"/>
</dbReference>
<keyword evidence="2" id="KW-0645">Protease</keyword>
<sequence length="600" mass="67656">MNRHGFQTQQTGLRAHPYDNQNDIHNTSSENQHSPLHRKQLYNNEALEIRPRYANQVIPLLPDHRYSEKYVTAAHQSGLHHSFFPPLATSSEKNTVLELELNPHKAHASPNQLSDKNTDVVGLSSNRLEILPPPAVSSNEKDEALGFHSNRLEILPPPAVSSNEKDEALGFHSNCSEYPPPPAVRSDENMVECNLQRDKNQLASAVSSGEEDEVVESNSEHHRNHIGPAVSSGEKAAFQETRKVKSSELFYPSNDKRSRDCSPSDKESVALKKRADVRESVESNDQPPSEQHDMQKICGLLNLGNSCYMNSALQCLNVVLPLVNFFQNFSIKSGEDNLISSYSTLVQTMWLGQDPCDAVVKLKYEICKHASQFIGYGQHDAFEFLIALLDGLQDTMKKNNDAEVSTSSIIEELFNIQMISQVTCHACQKTASGTELMKFLSLPLLNKSNDPITLSNLLDLFEKEEQLDGHIYCDACRQTTEGRQKTSLGNLSPFIIVQLKRFPFDGTHRKVMTIVDYPLTDFDFYRSLQQRPEDLYDLIAVSMHSGSLASGHYTACVHHNASNKWYYISDNYYEHITNLQEISRNPKAYLLIYAKQSILK</sequence>